<proteinExistence type="predicted"/>
<gene>
    <name evidence="2" type="ORF">GALL_119140</name>
</gene>
<accession>A0A1J5SPZ3</accession>
<protein>
    <submittedName>
        <fullName evidence="2">Uncharacterized protein</fullName>
    </submittedName>
</protein>
<dbReference type="EMBL" id="MLJW01000046">
    <property type="protein sequence ID" value="OIR06117.1"/>
    <property type="molecule type" value="Genomic_DNA"/>
</dbReference>
<comment type="caution">
    <text evidence="2">The sequence shown here is derived from an EMBL/GenBank/DDBJ whole genome shotgun (WGS) entry which is preliminary data.</text>
</comment>
<organism evidence="2">
    <name type="scientific">mine drainage metagenome</name>
    <dbReference type="NCBI Taxonomy" id="410659"/>
    <lineage>
        <taxon>unclassified sequences</taxon>
        <taxon>metagenomes</taxon>
        <taxon>ecological metagenomes</taxon>
    </lineage>
</organism>
<feature type="region of interest" description="Disordered" evidence="1">
    <location>
        <begin position="25"/>
        <end position="63"/>
    </location>
</feature>
<name>A0A1J5SPZ3_9ZZZZ</name>
<evidence type="ECO:0000256" key="1">
    <source>
        <dbReference type="SAM" id="MobiDB-lite"/>
    </source>
</evidence>
<evidence type="ECO:0000313" key="2">
    <source>
        <dbReference type="EMBL" id="OIR06117.1"/>
    </source>
</evidence>
<feature type="compositionally biased region" description="Basic and acidic residues" evidence="1">
    <location>
        <begin position="32"/>
        <end position="41"/>
    </location>
</feature>
<dbReference type="AlphaFoldDB" id="A0A1J5SPZ3"/>
<sequence length="63" mass="6956">MEILAVLVVMVLVMVIAARFERSAGLSSKAHNGNEKNHSGIDDDWSTDPTRSSFVGNIWHDDD</sequence>
<reference evidence="2" key="1">
    <citation type="submission" date="2016-10" db="EMBL/GenBank/DDBJ databases">
        <title>Sequence of Gallionella enrichment culture.</title>
        <authorList>
            <person name="Poehlein A."/>
            <person name="Muehling M."/>
            <person name="Daniel R."/>
        </authorList>
    </citation>
    <scope>NUCLEOTIDE SEQUENCE</scope>
</reference>